<dbReference type="OrthoDB" id="5809458at2759"/>
<dbReference type="PANTHER" id="PTHR12289:SF41">
    <property type="entry name" value="FAILED AXON CONNECTIONS-RELATED"/>
    <property type="match status" value="1"/>
</dbReference>
<accession>A0A8J9ZCV7</accession>
<evidence type="ECO:0000256" key="1">
    <source>
        <dbReference type="ARBA" id="ARBA00006475"/>
    </source>
</evidence>
<dbReference type="CDD" id="cd03193">
    <property type="entry name" value="GST_C_Metaxin"/>
    <property type="match status" value="1"/>
</dbReference>
<dbReference type="PANTHER" id="PTHR12289">
    <property type="entry name" value="METAXIN RELATED"/>
    <property type="match status" value="1"/>
</dbReference>
<evidence type="ECO:0000313" key="3">
    <source>
        <dbReference type="EMBL" id="CAH1251349.1"/>
    </source>
</evidence>
<evidence type="ECO:0000313" key="4">
    <source>
        <dbReference type="Proteomes" id="UP000838412"/>
    </source>
</evidence>
<dbReference type="InterPro" id="IPR010987">
    <property type="entry name" value="Glutathione-S-Trfase_C-like"/>
</dbReference>
<evidence type="ECO:0000259" key="2">
    <source>
        <dbReference type="PROSITE" id="PS50405"/>
    </source>
</evidence>
<dbReference type="Pfam" id="PF17171">
    <property type="entry name" value="GST_C_6"/>
    <property type="match status" value="1"/>
</dbReference>
<dbReference type="SUPFAM" id="SSF47616">
    <property type="entry name" value="GST C-terminal domain-like"/>
    <property type="match status" value="1"/>
</dbReference>
<name>A0A8J9ZCV7_BRALA</name>
<dbReference type="SFLD" id="SFLDG01180">
    <property type="entry name" value="SUF1"/>
    <property type="match status" value="1"/>
</dbReference>
<dbReference type="Proteomes" id="UP000838412">
    <property type="component" value="Chromosome 19"/>
</dbReference>
<dbReference type="Gene3D" id="3.40.30.10">
    <property type="entry name" value="Glutaredoxin"/>
    <property type="match status" value="1"/>
</dbReference>
<keyword evidence="4" id="KW-1185">Reference proteome</keyword>
<dbReference type="InterPro" id="IPR033468">
    <property type="entry name" value="Metaxin_GST"/>
</dbReference>
<dbReference type="InterPro" id="IPR036249">
    <property type="entry name" value="Thioredoxin-like_sf"/>
</dbReference>
<dbReference type="InterPro" id="IPR040079">
    <property type="entry name" value="Glutathione_S-Trfase"/>
</dbReference>
<dbReference type="AlphaFoldDB" id="A0A8J9ZCV7"/>
<gene>
    <name evidence="3" type="primary">FAXC</name>
    <name evidence="3" type="ORF">BLAG_LOCUS11775</name>
</gene>
<dbReference type="SUPFAM" id="SSF52833">
    <property type="entry name" value="Thioredoxin-like"/>
    <property type="match status" value="1"/>
</dbReference>
<comment type="similarity">
    <text evidence="1">Belongs to the FAX family.</text>
</comment>
<dbReference type="Pfam" id="PF17172">
    <property type="entry name" value="GST_N_4"/>
    <property type="match status" value="1"/>
</dbReference>
<organism evidence="3 4">
    <name type="scientific">Branchiostoma lanceolatum</name>
    <name type="common">Common lancelet</name>
    <name type="synonym">Amphioxus lanceolatum</name>
    <dbReference type="NCBI Taxonomy" id="7740"/>
    <lineage>
        <taxon>Eukaryota</taxon>
        <taxon>Metazoa</taxon>
        <taxon>Chordata</taxon>
        <taxon>Cephalochordata</taxon>
        <taxon>Leptocardii</taxon>
        <taxon>Amphioxiformes</taxon>
        <taxon>Branchiostomatidae</taxon>
        <taxon>Branchiostoma</taxon>
    </lineage>
</organism>
<dbReference type="InterPro" id="IPR012336">
    <property type="entry name" value="Thioredoxin-like_fold"/>
</dbReference>
<proteinExistence type="inferred from homology"/>
<dbReference type="InterPro" id="IPR050931">
    <property type="entry name" value="Mito_Protein_Transport_Metaxin"/>
</dbReference>
<dbReference type="EMBL" id="OV696704">
    <property type="protein sequence ID" value="CAH1251349.1"/>
    <property type="molecule type" value="Genomic_DNA"/>
</dbReference>
<dbReference type="GO" id="GO:0005737">
    <property type="term" value="C:cytoplasm"/>
    <property type="evidence" value="ECO:0007669"/>
    <property type="project" value="TreeGrafter"/>
</dbReference>
<dbReference type="Gene3D" id="1.20.1050.10">
    <property type="match status" value="1"/>
</dbReference>
<feature type="domain" description="GST C-terminal" evidence="2">
    <location>
        <begin position="181"/>
        <end position="312"/>
    </location>
</feature>
<dbReference type="SFLD" id="SFLDG01200">
    <property type="entry name" value="SUF1.1"/>
    <property type="match status" value="1"/>
</dbReference>
<dbReference type="PROSITE" id="PS50405">
    <property type="entry name" value="GST_CTER"/>
    <property type="match status" value="1"/>
</dbReference>
<dbReference type="SFLD" id="SFLDS00019">
    <property type="entry name" value="Glutathione_Transferase_(cytos"/>
    <property type="match status" value="1"/>
</dbReference>
<dbReference type="InterPro" id="IPR036282">
    <property type="entry name" value="Glutathione-S-Trfase_C_sf"/>
</dbReference>
<protein>
    <submittedName>
        <fullName evidence="3">FAXC protein</fullName>
    </submittedName>
</protein>
<reference evidence="3" key="1">
    <citation type="submission" date="2022-01" db="EMBL/GenBank/DDBJ databases">
        <authorList>
            <person name="Braso-Vives M."/>
        </authorList>
    </citation>
    <scope>NUCLEOTIDE SEQUENCE</scope>
</reference>
<dbReference type="InterPro" id="IPR026928">
    <property type="entry name" value="FAX/IsoI-like"/>
</dbReference>
<sequence>MSGCLQSPWESLGTLFQTVVQLLTDPAQLSCVDLAVLGVSAACVTVAVLWTCSGEDFRTRKVKVRADFTPGKVYYHGIPPVRAIPCLSPFGLKLETYLRMAGIPYEPSTEMAMGPKGKLPWIEYNGRAMGDSNLIIEFLNKEKGVDLNRSLRDADRAVSRAFVKMLEENTYWGGAKCKMIDNQDKIQEMWQVSWFIFFFYLKPAVKIIKKNMWAHGIGRHSDEELEAIVEKDLKALSDFLGSKPFLMGDEPTEADPAVFGFLAQILWTMPGTYMYRIATEDYPNLQAYCIRMKERYWPDWDQLTGTLTKKDQ</sequence>